<comment type="caution">
    <text evidence="2">The sequence shown here is derived from an EMBL/GenBank/DDBJ whole genome shotgun (WGS) entry which is preliminary data.</text>
</comment>
<dbReference type="Proteomes" id="UP000033684">
    <property type="component" value="Unassembled WGS sequence"/>
</dbReference>
<dbReference type="Pfam" id="PF12784">
    <property type="entry name" value="PDDEXK_2"/>
    <property type="match status" value="1"/>
</dbReference>
<dbReference type="RefSeq" id="WP_045777664.1">
    <property type="nucleotide sequence ID" value="NZ_LAJX01000002.1"/>
</dbReference>
<reference evidence="3" key="1">
    <citation type="submission" date="2015-03" db="EMBL/GenBank/DDBJ databases">
        <title>Draft genome sequence of a novel methanotroph (Sn10-6) isolated from flooded ricefield rhizosphere in India.</title>
        <authorList>
            <person name="Pandit P.S."/>
            <person name="Pore S.D."/>
            <person name="Arora P."/>
            <person name="Kapse N.G."/>
            <person name="Dhakephalkar P.K."/>
            <person name="Rahalkar M.C."/>
        </authorList>
    </citation>
    <scope>NUCLEOTIDE SEQUENCE [LARGE SCALE GENOMIC DNA]</scope>
    <source>
        <strain evidence="3">Sn10-6</strain>
    </source>
</reference>
<reference evidence="2 3" key="2">
    <citation type="journal article" date="2016" name="Microb. Ecol.">
        <title>Genome Characteristics of a Novel Type I Methanotroph (Sn10-6) Isolated from a Flooded Indian Rice Field.</title>
        <authorList>
            <person name="Rahalkar M.C."/>
            <person name="Pandit P.S."/>
            <person name="Dhakephalkar P.K."/>
            <person name="Pore S."/>
            <person name="Arora P."/>
            <person name="Kapse N."/>
        </authorList>
    </citation>
    <scope>NUCLEOTIDE SEQUENCE [LARGE SCALE GENOMIC DNA]</scope>
    <source>
        <strain evidence="2 3">Sn10-6</strain>
    </source>
</reference>
<accession>A0A0F3IN89</accession>
<proteinExistence type="predicted"/>
<dbReference type="NCBIfam" id="TIGR01784">
    <property type="entry name" value="T_den_put_tspse"/>
    <property type="match status" value="1"/>
</dbReference>
<dbReference type="AlphaFoldDB" id="A0A0F3IN89"/>
<dbReference type="PANTHER" id="PTHR41317:SF1">
    <property type="entry name" value="PD-(D_E)XK NUCLEASE FAMILY TRANSPOSASE"/>
    <property type="match status" value="1"/>
</dbReference>
<name>A0A0F3IN89_9GAMM</name>
<sequence length="282" mass="33442">MRHAIDPKIDCVFKALLGAEENRNLLIHFLNALLAQELIEPIVSVDILNPYNDKEFFSDKLSVVDVKAQDQHERLYQIEIQLSSYRHLPARMIYNWADIYSQQLKSGQDYGLLKPAYAIWLLSDNLLTDDNQYAHHYKLRDENGKLLTQHGGIWLLELTKFNVKHIESEEQRWLKFFKTGEQLNDDALPDWMTTEEMKQAMNTLSRFSEKEREYFQYQARQEYLREQRAIKNEHEQTAQQLEQTSQQLEQVVHQLEQAAKELQQSKFLAEEAQKREQEAQKT</sequence>
<evidence type="ECO:0000313" key="3">
    <source>
        <dbReference type="Proteomes" id="UP000033684"/>
    </source>
</evidence>
<dbReference type="EMBL" id="LAJX01000002">
    <property type="protein sequence ID" value="KJV08112.1"/>
    <property type="molecule type" value="Genomic_DNA"/>
</dbReference>
<evidence type="ECO:0008006" key="4">
    <source>
        <dbReference type="Google" id="ProtNLM"/>
    </source>
</evidence>
<dbReference type="PANTHER" id="PTHR41317">
    <property type="entry name" value="PD-(D_E)XK NUCLEASE FAMILY TRANSPOSASE"/>
    <property type="match status" value="1"/>
</dbReference>
<dbReference type="InterPro" id="IPR010106">
    <property type="entry name" value="RpnA"/>
</dbReference>
<feature type="coiled-coil region" evidence="1">
    <location>
        <begin position="220"/>
        <end position="275"/>
    </location>
</feature>
<dbReference type="PATRIC" id="fig|1632867.3.peg.2229"/>
<keyword evidence="1" id="KW-0175">Coiled coil</keyword>
<evidence type="ECO:0000256" key="1">
    <source>
        <dbReference type="SAM" id="Coils"/>
    </source>
</evidence>
<keyword evidence="3" id="KW-1185">Reference proteome</keyword>
<protein>
    <recommendedName>
        <fullName evidence="4">Transposase</fullName>
    </recommendedName>
</protein>
<gene>
    <name evidence="2" type="ORF">VZ94_00180</name>
</gene>
<evidence type="ECO:0000313" key="2">
    <source>
        <dbReference type="EMBL" id="KJV08112.1"/>
    </source>
</evidence>
<dbReference type="OrthoDB" id="5566984at2"/>
<organism evidence="2 3">
    <name type="scientific">Methylocucumis oryzae</name>
    <dbReference type="NCBI Taxonomy" id="1632867"/>
    <lineage>
        <taxon>Bacteria</taxon>
        <taxon>Pseudomonadati</taxon>
        <taxon>Pseudomonadota</taxon>
        <taxon>Gammaproteobacteria</taxon>
        <taxon>Methylococcales</taxon>
        <taxon>Methylococcaceae</taxon>
        <taxon>Methylocucumis</taxon>
    </lineage>
</organism>